<dbReference type="GO" id="GO:0050308">
    <property type="term" value="F:sugar-phosphatase activity"/>
    <property type="evidence" value="ECO:0007669"/>
    <property type="project" value="TreeGrafter"/>
</dbReference>
<evidence type="ECO:0000313" key="2">
    <source>
        <dbReference type="Proteomes" id="UP000244978"/>
    </source>
</evidence>
<dbReference type="SUPFAM" id="SSF56784">
    <property type="entry name" value="HAD-like"/>
    <property type="match status" value="1"/>
</dbReference>
<dbReference type="AlphaFoldDB" id="A0A2U1T3D2"/>
<reference evidence="2" key="1">
    <citation type="submission" date="2018-04" db="EMBL/GenBank/DDBJ databases">
        <authorList>
            <person name="Liu S."/>
            <person name="Wang Z."/>
            <person name="Li J."/>
        </authorList>
    </citation>
    <scope>NUCLEOTIDE SEQUENCE [LARGE SCALE GENOMIC DNA]</scope>
    <source>
        <strain evidence="2">S1194</strain>
    </source>
</reference>
<dbReference type="InterPro" id="IPR023214">
    <property type="entry name" value="HAD_sf"/>
</dbReference>
<dbReference type="PANTHER" id="PTHR43481:SF4">
    <property type="entry name" value="GLYCEROL-1-PHOSPHATE PHOSPHOHYDROLASE 1-RELATED"/>
    <property type="match status" value="1"/>
</dbReference>
<comment type="caution">
    <text evidence="1">The sequence shown here is derived from an EMBL/GenBank/DDBJ whole genome shotgun (WGS) entry which is preliminary data.</text>
</comment>
<dbReference type="EMBL" id="QEEX01000001">
    <property type="protein sequence ID" value="PWB98367.1"/>
    <property type="molecule type" value="Genomic_DNA"/>
</dbReference>
<organism evidence="1 2">
    <name type="scientific">Homoserinimonas hongtaonis</name>
    <dbReference type="NCBI Taxonomy" id="2079791"/>
    <lineage>
        <taxon>Bacteria</taxon>
        <taxon>Bacillati</taxon>
        <taxon>Actinomycetota</taxon>
        <taxon>Actinomycetes</taxon>
        <taxon>Micrococcales</taxon>
        <taxon>Microbacteriaceae</taxon>
        <taxon>Homoserinimonas</taxon>
    </lineage>
</organism>
<proteinExistence type="predicted"/>
<name>A0A2U1T3D2_9MICO</name>
<evidence type="ECO:0000313" key="1">
    <source>
        <dbReference type="EMBL" id="PWB98367.1"/>
    </source>
</evidence>
<dbReference type="Pfam" id="PF00702">
    <property type="entry name" value="Hydrolase"/>
    <property type="match status" value="1"/>
</dbReference>
<sequence length="214" mass="22937">MDGTIVDTEPYWMRAERELADEYSISWGPEDAVQLVGAALLHSAQVFQGRGVDLPAEVIIERLSSRVSDQIRQAVPWRPGARELLLDLRERGVPTALVTMSYREMAELVADSIGFPAFDAVISGDSVTHGKPHPEPYLHAASLLGVDPTECVALEDSPTGIASAVAAGMATIGIPAHVDLPHSTEYTLWPTLDGRSTGDLAAVLAASRTKEVNL</sequence>
<dbReference type="Gene3D" id="3.40.50.1000">
    <property type="entry name" value="HAD superfamily/HAD-like"/>
    <property type="match status" value="1"/>
</dbReference>
<dbReference type="NCBIfam" id="TIGR01509">
    <property type="entry name" value="HAD-SF-IA-v3"/>
    <property type="match status" value="1"/>
</dbReference>
<gene>
    <name evidence="1" type="ORF">DF220_01180</name>
</gene>
<dbReference type="PANTHER" id="PTHR43481">
    <property type="entry name" value="FRUCTOSE-1-PHOSPHATE PHOSPHATASE"/>
    <property type="match status" value="1"/>
</dbReference>
<dbReference type="Gene3D" id="1.10.150.240">
    <property type="entry name" value="Putative phosphatase, domain 2"/>
    <property type="match status" value="1"/>
</dbReference>
<dbReference type="InterPro" id="IPR006439">
    <property type="entry name" value="HAD-SF_hydro_IA"/>
</dbReference>
<accession>A0A2U1T3D2</accession>
<keyword evidence="2" id="KW-1185">Reference proteome</keyword>
<dbReference type="CDD" id="cd07505">
    <property type="entry name" value="HAD_BPGM-like"/>
    <property type="match status" value="1"/>
</dbReference>
<keyword evidence="1" id="KW-0378">Hydrolase</keyword>
<dbReference type="Proteomes" id="UP000244978">
    <property type="component" value="Unassembled WGS sequence"/>
</dbReference>
<dbReference type="InterPro" id="IPR036412">
    <property type="entry name" value="HAD-like_sf"/>
</dbReference>
<dbReference type="InterPro" id="IPR023198">
    <property type="entry name" value="PGP-like_dom2"/>
</dbReference>
<dbReference type="InterPro" id="IPR051806">
    <property type="entry name" value="HAD-like_SPP"/>
</dbReference>
<dbReference type="PRINTS" id="PR00413">
    <property type="entry name" value="HADHALOGNASE"/>
</dbReference>
<protein>
    <submittedName>
        <fullName evidence="1">Hydrolase</fullName>
    </submittedName>
</protein>